<dbReference type="InterPro" id="IPR023023">
    <property type="entry name" value="dNTPase_2"/>
</dbReference>
<reference evidence="4 6" key="1">
    <citation type="journal article" date="2016" name="Genome Announc.">
        <title>Complete Genome Sequence of the Amino Acid-Fermenting Clostridium propionicum X2 (DSM 1682).</title>
        <authorList>
            <person name="Poehlein A."/>
            <person name="Schlien K."/>
            <person name="Chowdhury N.P."/>
            <person name="Gottschalk G."/>
            <person name="Buckel W."/>
            <person name="Daniel R."/>
        </authorList>
    </citation>
    <scope>NUCLEOTIDE SEQUENCE [LARGE SCALE GENOMIC DNA]</scope>
    <source>
        <strain evidence="4 6">X2</strain>
    </source>
</reference>
<reference evidence="7" key="3">
    <citation type="submission" date="2016-11" db="EMBL/GenBank/DDBJ databases">
        <authorList>
            <person name="Jaros S."/>
            <person name="Januszkiewicz K."/>
            <person name="Wedrychowicz H."/>
        </authorList>
    </citation>
    <scope>NUCLEOTIDE SEQUENCE [LARGE SCALE GENOMIC DNA]</scope>
    <source>
        <strain evidence="7">DSM 1682</strain>
    </source>
</reference>
<gene>
    <name evidence="4" type="primary">dgt</name>
    <name evidence="4" type="ORF">CPRO_01350</name>
    <name evidence="5" type="ORF">SAMN02745151_00219</name>
</gene>
<evidence type="ECO:0000256" key="2">
    <source>
        <dbReference type="HAMAP-Rule" id="MF_01212"/>
    </source>
</evidence>
<proteinExistence type="inferred from homology"/>
<evidence type="ECO:0000259" key="3">
    <source>
        <dbReference type="PROSITE" id="PS51831"/>
    </source>
</evidence>
<evidence type="ECO:0000256" key="1">
    <source>
        <dbReference type="ARBA" id="ARBA00022801"/>
    </source>
</evidence>
<dbReference type="Gene3D" id="1.10.3210.10">
    <property type="entry name" value="Hypothetical protein af1432"/>
    <property type="match status" value="1"/>
</dbReference>
<dbReference type="SMART" id="SM00471">
    <property type="entry name" value="HDc"/>
    <property type="match status" value="1"/>
</dbReference>
<dbReference type="PANTHER" id="PTHR35795:SF1">
    <property type="entry name" value="BIS(5'-NUCLEOSYL)-TETRAPHOSPHATASE, SYMMETRICAL"/>
    <property type="match status" value="1"/>
</dbReference>
<dbReference type="AlphaFoldDB" id="A0A0X8VB94"/>
<dbReference type="InterPro" id="IPR006261">
    <property type="entry name" value="dGTPase"/>
</dbReference>
<evidence type="ECO:0000313" key="5">
    <source>
        <dbReference type="EMBL" id="SHE28954.1"/>
    </source>
</evidence>
<dbReference type="Proteomes" id="UP000184204">
    <property type="component" value="Unassembled WGS sequence"/>
</dbReference>
<dbReference type="InterPro" id="IPR026875">
    <property type="entry name" value="PHydrolase_assoc_dom"/>
</dbReference>
<accession>A0A0X8VB94</accession>
<dbReference type="SUPFAM" id="SSF109604">
    <property type="entry name" value="HD-domain/PDEase-like"/>
    <property type="match status" value="1"/>
</dbReference>
<comment type="similarity">
    <text evidence="2">Belongs to the dGTPase family. Type 2 subfamily.</text>
</comment>
<dbReference type="InterPro" id="IPR051094">
    <property type="entry name" value="Diverse_Catalytic_Enzymes"/>
</dbReference>
<dbReference type="EMBL" id="FQUA01000001">
    <property type="protein sequence ID" value="SHE28954.1"/>
    <property type="molecule type" value="Genomic_DNA"/>
</dbReference>
<evidence type="ECO:0000313" key="4">
    <source>
        <dbReference type="EMBL" id="AMJ39759.1"/>
    </source>
</evidence>
<reference evidence="6" key="2">
    <citation type="submission" date="2016-01" db="EMBL/GenBank/DDBJ databases">
        <authorList>
            <person name="Poehlein A."/>
            <person name="Schlien K."/>
            <person name="Gottschalk G."/>
            <person name="Buckel W."/>
            <person name="Daniel R."/>
        </authorList>
    </citation>
    <scope>NUCLEOTIDE SEQUENCE [LARGE SCALE GENOMIC DNA]</scope>
    <source>
        <strain evidence="6">X2</strain>
    </source>
</reference>
<evidence type="ECO:0000313" key="7">
    <source>
        <dbReference type="Proteomes" id="UP000184204"/>
    </source>
</evidence>
<feature type="domain" description="HD" evidence="3">
    <location>
        <begin position="75"/>
        <end position="188"/>
    </location>
</feature>
<dbReference type="KEGG" id="cpro:CPRO_01350"/>
<dbReference type="PANTHER" id="PTHR35795">
    <property type="entry name" value="SLR1885 PROTEIN"/>
    <property type="match status" value="1"/>
</dbReference>
<dbReference type="InterPro" id="IPR003607">
    <property type="entry name" value="HD/PDEase_dom"/>
</dbReference>
<dbReference type="InterPro" id="IPR006674">
    <property type="entry name" value="HD_domain"/>
</dbReference>
<dbReference type="Pfam" id="PF13286">
    <property type="entry name" value="HD_assoc"/>
    <property type="match status" value="1"/>
</dbReference>
<protein>
    <recommendedName>
        <fullName evidence="2">Deoxyguanosinetriphosphate triphosphohydrolase-like protein</fullName>
    </recommendedName>
</protein>
<dbReference type="GO" id="GO:0016793">
    <property type="term" value="F:triphosphoric monoester hydrolase activity"/>
    <property type="evidence" value="ECO:0007669"/>
    <property type="project" value="InterPro"/>
</dbReference>
<keyword evidence="6" id="KW-1185">Reference proteome</keyword>
<sequence>MELRLLQEAREERLLGTYAKKSVDTKGRERFEEKCDIRTDFQRDRDRIIHCKSFRRMKHKTQVFISPEGDHYRTRLTHTLEVAQIARSLARALCLNEDLTEAIALGHDLGHTPFGHAGERKLSKLCEAHGGFSHNEQSLRVVERLEKNGAGLNLTWEVRDGILNHRTSGAPSTMEGMVVQLSDKIAYTNHDIDDAVRAGMLLPEDIPEEIVALIGTTSSSRINAMIRDTIMNSAGNGEIHMSKQMRETLTNLREFMFRRVYMSRVAIDEHEKAEKIIGDLYEYYIAHPEVMEGEFLQLLQEGEPVWQVTCDYIACMTDRFAVAKYSQLFIPKEWSKL</sequence>
<dbReference type="NCBIfam" id="NF002327">
    <property type="entry name" value="PRK01286.1-2"/>
    <property type="match status" value="1"/>
</dbReference>
<dbReference type="NCBIfam" id="TIGR01353">
    <property type="entry name" value="dGTP_triPase"/>
    <property type="match status" value="1"/>
</dbReference>
<dbReference type="OrthoDB" id="9803619at2"/>
<dbReference type="RefSeq" id="WP_066046716.1">
    <property type="nucleotide sequence ID" value="NZ_CP014223.1"/>
</dbReference>
<dbReference type="EMBL" id="CP014223">
    <property type="protein sequence ID" value="AMJ39759.1"/>
    <property type="molecule type" value="Genomic_DNA"/>
</dbReference>
<name>A0A0X8VB94_ANAPI</name>
<dbReference type="HAMAP" id="MF_01212">
    <property type="entry name" value="dGTPase_type2"/>
    <property type="match status" value="1"/>
</dbReference>
<dbReference type="PROSITE" id="PS51831">
    <property type="entry name" value="HD"/>
    <property type="match status" value="1"/>
</dbReference>
<organism evidence="5 7">
    <name type="scientific">Anaerotignum propionicum DSM 1682</name>
    <dbReference type="NCBI Taxonomy" id="991789"/>
    <lineage>
        <taxon>Bacteria</taxon>
        <taxon>Bacillati</taxon>
        <taxon>Bacillota</taxon>
        <taxon>Clostridia</taxon>
        <taxon>Lachnospirales</taxon>
        <taxon>Anaerotignaceae</taxon>
        <taxon>Anaerotignum</taxon>
    </lineage>
</organism>
<evidence type="ECO:0000313" key="6">
    <source>
        <dbReference type="Proteomes" id="UP000068026"/>
    </source>
</evidence>
<keyword evidence="1 2" id="KW-0378">Hydrolase</keyword>
<dbReference type="Proteomes" id="UP000068026">
    <property type="component" value="Chromosome"/>
</dbReference>
<dbReference type="Pfam" id="PF01966">
    <property type="entry name" value="HD"/>
    <property type="match status" value="1"/>
</dbReference>
<dbReference type="CDD" id="cd00077">
    <property type="entry name" value="HDc"/>
    <property type="match status" value="1"/>
</dbReference>
<reference evidence="5" key="4">
    <citation type="submission" date="2016-11" db="EMBL/GenBank/DDBJ databases">
        <authorList>
            <person name="Varghese N."/>
            <person name="Submissions S."/>
        </authorList>
    </citation>
    <scope>NUCLEOTIDE SEQUENCE</scope>
    <source>
        <strain evidence="5">DSM 1682</strain>
    </source>
</reference>